<dbReference type="Proteomes" id="UP000316968">
    <property type="component" value="Chromosome"/>
</dbReference>
<keyword evidence="6 11" id="KW-0812">Transmembrane</keyword>
<dbReference type="PANTHER" id="PTHR47755">
    <property type="entry name" value="CELL DIVISION PROTEIN FTSX"/>
    <property type="match status" value="1"/>
</dbReference>
<dbReference type="GO" id="GO:0051301">
    <property type="term" value="P:cell division"/>
    <property type="evidence" value="ECO:0007669"/>
    <property type="project" value="UniProtKB-KW"/>
</dbReference>
<name>A0A4Y6UWQ4_SACBS</name>
<keyword evidence="8 10" id="KW-0472">Membrane</keyword>
<protein>
    <recommendedName>
        <fullName evidence="3 10">Cell division protein FtsX</fullName>
    </recommendedName>
</protein>
<feature type="transmembrane region" description="Helical" evidence="11">
    <location>
        <begin position="272"/>
        <end position="291"/>
    </location>
</feature>
<organism evidence="14 15">
    <name type="scientific">Saccharibacillus brassicae</name>
    <dbReference type="NCBI Taxonomy" id="2583377"/>
    <lineage>
        <taxon>Bacteria</taxon>
        <taxon>Bacillati</taxon>
        <taxon>Bacillota</taxon>
        <taxon>Bacilli</taxon>
        <taxon>Bacillales</taxon>
        <taxon>Paenibacillaceae</taxon>
        <taxon>Saccharibacillus</taxon>
    </lineage>
</organism>
<comment type="similarity">
    <text evidence="2 10">Belongs to the ABC-4 integral membrane protein family. FtsX subfamily.</text>
</comment>
<feature type="transmembrane region" description="Helical" evidence="11">
    <location>
        <begin position="177"/>
        <end position="203"/>
    </location>
</feature>
<dbReference type="InterPro" id="IPR004513">
    <property type="entry name" value="FtsX"/>
</dbReference>
<evidence type="ECO:0000256" key="2">
    <source>
        <dbReference type="ARBA" id="ARBA00007379"/>
    </source>
</evidence>
<evidence type="ECO:0000313" key="15">
    <source>
        <dbReference type="Proteomes" id="UP000316968"/>
    </source>
</evidence>
<dbReference type="Gene3D" id="3.30.70.3040">
    <property type="match status" value="1"/>
</dbReference>
<dbReference type="RefSeq" id="WP_141447360.1">
    <property type="nucleotide sequence ID" value="NZ_CP041217.1"/>
</dbReference>
<dbReference type="InterPro" id="IPR003838">
    <property type="entry name" value="ABC3_permease_C"/>
</dbReference>
<dbReference type="Pfam" id="PF18075">
    <property type="entry name" value="FtsX_ECD"/>
    <property type="match status" value="1"/>
</dbReference>
<gene>
    <name evidence="14" type="ORF">FFV09_08110</name>
</gene>
<feature type="domain" description="ABC3 transporter permease C-terminal" evidence="12">
    <location>
        <begin position="182"/>
        <end position="300"/>
    </location>
</feature>
<feature type="domain" description="FtsX extracellular" evidence="13">
    <location>
        <begin position="59"/>
        <end position="146"/>
    </location>
</feature>
<keyword evidence="5 10" id="KW-0132">Cell division</keyword>
<evidence type="ECO:0000256" key="8">
    <source>
        <dbReference type="ARBA" id="ARBA00023136"/>
    </source>
</evidence>
<dbReference type="PIRSF" id="PIRSF003097">
    <property type="entry name" value="FtsX"/>
    <property type="match status" value="1"/>
</dbReference>
<keyword evidence="7 11" id="KW-1133">Transmembrane helix</keyword>
<reference evidence="14 15" key="1">
    <citation type="submission" date="2019-06" db="EMBL/GenBank/DDBJ databases">
        <title>Saccharibacillus brassicae sp. nov., an endophytic bacterium isolated from Chinese cabbage seeds (Brassica pekinensis).</title>
        <authorList>
            <person name="Jiang L."/>
            <person name="Lee J."/>
            <person name="Kim S.W."/>
        </authorList>
    </citation>
    <scope>NUCLEOTIDE SEQUENCE [LARGE SCALE GENOMIC DNA]</scope>
    <source>
        <strain evidence="15">KCTC 43072 / ATSA2</strain>
    </source>
</reference>
<accession>A0A4Y6UWQ4</accession>
<evidence type="ECO:0000256" key="6">
    <source>
        <dbReference type="ARBA" id="ARBA00022692"/>
    </source>
</evidence>
<dbReference type="OrthoDB" id="9812531at2"/>
<evidence type="ECO:0000256" key="5">
    <source>
        <dbReference type="ARBA" id="ARBA00022618"/>
    </source>
</evidence>
<evidence type="ECO:0000259" key="12">
    <source>
        <dbReference type="Pfam" id="PF02687"/>
    </source>
</evidence>
<dbReference type="AlphaFoldDB" id="A0A4Y6UWQ4"/>
<dbReference type="EMBL" id="CP041217">
    <property type="protein sequence ID" value="QDH20811.1"/>
    <property type="molecule type" value="Genomic_DNA"/>
</dbReference>
<dbReference type="InterPro" id="IPR040690">
    <property type="entry name" value="FtsX_ECD"/>
</dbReference>
<comment type="function">
    <text evidence="10">Part of the ABC transporter FtsEX involved in asymmetric cellular division facilitating the initiation of sporulation.</text>
</comment>
<sequence>MNFNTLLRHFREGTKNVFRNGWMSVASMLSIIVSLALLGVALLLVLNLDRAADAADKQVEISVYLNLDIQQAEREVIEQEIRSMPEVQQLTFISKEEGLETMRERLGDAMVKGYEETGTNPLPDTLQVQVVEATTVPFVADKIMALNAAHTDEPIYEVDYGKGTAEQLFKWTQTIRIVGLVLVIGLGAMAMFLIANTIKVTIIARRREIAIMKLVGATNRFIRWPFFIEGVLVGMTGSALTLVILLYGYYRVELAAAGWAQTLFTLIPLQEIWLWFSLLILLLGFLIGAWGSTISIRKFLKV</sequence>
<evidence type="ECO:0000256" key="10">
    <source>
        <dbReference type="PIRNR" id="PIRNR003097"/>
    </source>
</evidence>
<dbReference type="PANTHER" id="PTHR47755:SF1">
    <property type="entry name" value="CELL DIVISION PROTEIN FTSX"/>
    <property type="match status" value="1"/>
</dbReference>
<proteinExistence type="inferred from homology"/>
<evidence type="ECO:0000256" key="11">
    <source>
        <dbReference type="SAM" id="Phobius"/>
    </source>
</evidence>
<evidence type="ECO:0000256" key="4">
    <source>
        <dbReference type="ARBA" id="ARBA00022475"/>
    </source>
</evidence>
<evidence type="ECO:0000256" key="1">
    <source>
        <dbReference type="ARBA" id="ARBA00004651"/>
    </source>
</evidence>
<dbReference type="InterPro" id="IPR058204">
    <property type="entry name" value="FtsX_firmicutes-type"/>
</dbReference>
<evidence type="ECO:0000256" key="9">
    <source>
        <dbReference type="ARBA" id="ARBA00023306"/>
    </source>
</evidence>
<comment type="subcellular location">
    <subcellularLocation>
        <location evidence="1">Cell membrane</location>
        <topology evidence="1">Multi-pass membrane protein</topology>
    </subcellularLocation>
</comment>
<feature type="transmembrane region" description="Helical" evidence="11">
    <location>
        <begin position="21"/>
        <end position="46"/>
    </location>
</feature>
<evidence type="ECO:0000259" key="13">
    <source>
        <dbReference type="Pfam" id="PF18075"/>
    </source>
</evidence>
<feature type="transmembrane region" description="Helical" evidence="11">
    <location>
        <begin position="224"/>
        <end position="250"/>
    </location>
</feature>
<dbReference type="Pfam" id="PF02687">
    <property type="entry name" value="FtsX"/>
    <property type="match status" value="1"/>
</dbReference>
<evidence type="ECO:0000256" key="7">
    <source>
        <dbReference type="ARBA" id="ARBA00022989"/>
    </source>
</evidence>
<keyword evidence="15" id="KW-1185">Reference proteome</keyword>
<evidence type="ECO:0000256" key="3">
    <source>
        <dbReference type="ARBA" id="ARBA00021907"/>
    </source>
</evidence>
<dbReference type="KEGG" id="saca:FFV09_08110"/>
<keyword evidence="4 10" id="KW-1003">Cell membrane</keyword>
<evidence type="ECO:0000313" key="14">
    <source>
        <dbReference type="EMBL" id="QDH20811.1"/>
    </source>
</evidence>
<dbReference type="NCBIfam" id="NF038347">
    <property type="entry name" value="FtsX_Gpos"/>
    <property type="match status" value="1"/>
</dbReference>
<dbReference type="GO" id="GO:0005886">
    <property type="term" value="C:plasma membrane"/>
    <property type="evidence" value="ECO:0007669"/>
    <property type="project" value="UniProtKB-SubCell"/>
</dbReference>
<keyword evidence="9 10" id="KW-0131">Cell cycle</keyword>